<comment type="similarity">
    <text evidence="1">Belongs to the peptidase M16 family.</text>
</comment>
<dbReference type="Gene3D" id="3.30.830.10">
    <property type="entry name" value="Metalloenzyme, LuxS/M16 peptidase-like"/>
    <property type="match status" value="2"/>
</dbReference>
<dbReference type="RefSeq" id="WP_262308476.1">
    <property type="nucleotide sequence ID" value="NZ_CP106679.1"/>
</dbReference>
<dbReference type="SUPFAM" id="SSF63411">
    <property type="entry name" value="LuxS/MPP-like metallohydrolase"/>
    <property type="match status" value="2"/>
</dbReference>
<dbReference type="PANTHER" id="PTHR11851">
    <property type="entry name" value="METALLOPROTEASE"/>
    <property type="match status" value="1"/>
</dbReference>
<dbReference type="PANTHER" id="PTHR11851:SF49">
    <property type="entry name" value="MITOCHONDRIAL-PROCESSING PEPTIDASE SUBUNIT ALPHA"/>
    <property type="match status" value="1"/>
</dbReference>
<dbReference type="InterPro" id="IPR011765">
    <property type="entry name" value="Pept_M16_N"/>
</dbReference>
<organism evidence="4 5">
    <name type="scientific">Reichenbachiella agarivorans</name>
    <dbReference type="NCBI Taxonomy" id="2979464"/>
    <lineage>
        <taxon>Bacteria</taxon>
        <taxon>Pseudomonadati</taxon>
        <taxon>Bacteroidota</taxon>
        <taxon>Cytophagia</taxon>
        <taxon>Cytophagales</taxon>
        <taxon>Reichenbachiellaceae</taxon>
        <taxon>Reichenbachiella</taxon>
    </lineage>
</organism>
<dbReference type="EMBL" id="CP106679">
    <property type="protein sequence ID" value="UXP31032.1"/>
    <property type="molecule type" value="Genomic_DNA"/>
</dbReference>
<feature type="domain" description="Peptidase M16 N-terminal" evidence="2">
    <location>
        <begin position="13"/>
        <end position="160"/>
    </location>
</feature>
<feature type="domain" description="Peptidase M16 C-terminal" evidence="3">
    <location>
        <begin position="167"/>
        <end position="341"/>
    </location>
</feature>
<dbReference type="Proteomes" id="UP001065174">
    <property type="component" value="Chromosome"/>
</dbReference>
<evidence type="ECO:0000313" key="4">
    <source>
        <dbReference type="EMBL" id="UXP31032.1"/>
    </source>
</evidence>
<dbReference type="InterPro" id="IPR007863">
    <property type="entry name" value="Peptidase_M16_C"/>
</dbReference>
<gene>
    <name evidence="4" type="ORF">N6H18_11795</name>
</gene>
<dbReference type="InterPro" id="IPR050361">
    <property type="entry name" value="MPP/UQCRC_Complex"/>
</dbReference>
<reference evidence="4" key="1">
    <citation type="submission" date="2022-09" db="EMBL/GenBank/DDBJ databases">
        <title>Comparative genomics and taxonomic characterization of three novel marine species of genus Reichenbachiella exhibiting antioxidant and polysaccharide degradation activities.</title>
        <authorList>
            <person name="Muhammad N."/>
            <person name="Lee Y.-J."/>
            <person name="Ko J."/>
            <person name="Kim S.-G."/>
        </authorList>
    </citation>
    <scope>NUCLEOTIDE SEQUENCE</scope>
    <source>
        <strain evidence="4">BKB1-1</strain>
    </source>
</reference>
<protein>
    <submittedName>
        <fullName evidence="4">Insulinase family protein</fullName>
    </submittedName>
</protein>
<proteinExistence type="inferred from homology"/>
<name>A0ABY6CKL7_9BACT</name>
<dbReference type="Pfam" id="PF05193">
    <property type="entry name" value="Peptidase_M16_C"/>
    <property type="match status" value="1"/>
</dbReference>
<accession>A0ABY6CKL7</accession>
<dbReference type="Pfam" id="PF00675">
    <property type="entry name" value="Peptidase_M16"/>
    <property type="match status" value="1"/>
</dbReference>
<evidence type="ECO:0000259" key="2">
    <source>
        <dbReference type="Pfam" id="PF00675"/>
    </source>
</evidence>
<evidence type="ECO:0000256" key="1">
    <source>
        <dbReference type="ARBA" id="ARBA00007261"/>
    </source>
</evidence>
<evidence type="ECO:0000313" key="5">
    <source>
        <dbReference type="Proteomes" id="UP001065174"/>
    </source>
</evidence>
<sequence>MEYELVELPNKIRVVHKQVPHTKVSHCAIMLDIGSRDEKEGQQGIAHFWEHMAFKGTKKRKAYHIINRLESLGGELNAYTTKEKICFYATILDKHLDKSVELLTDITFNSVFPEQQIIKERQVILEEMSMYLDDPEDAIQDQLDSQVFKGHALGENILGTNESVSGFTTQDFHSFLGANLDTSRVVLASMGNYSMNQLLKSVNRYLSQVPKIEKERKRTSVNGYAPARLTESKDILQAHVGIGTRAFDIHSEQRVPFFVLNNVLGGNSMTSKLNLSLREKLGLVYHVESNYHAFSDTGLFSLFYATEPKKIKKSLDAVVKEFDKLKAGQMTIRQLQTAKDQIKGQLAISEENNQNYMLMMAKSILNYDKIESLESVFERIDEVTAEQLQQLAIEVLDMDNMCLLTYIPNK</sequence>
<dbReference type="InterPro" id="IPR011249">
    <property type="entry name" value="Metalloenz_LuxS/M16"/>
</dbReference>
<evidence type="ECO:0000259" key="3">
    <source>
        <dbReference type="Pfam" id="PF05193"/>
    </source>
</evidence>
<keyword evidence="5" id="KW-1185">Reference proteome</keyword>